<dbReference type="AlphaFoldDB" id="A0AAW0B1C9"/>
<name>A0AAW0B1C9_9AGAR</name>
<dbReference type="Proteomes" id="UP001383192">
    <property type="component" value="Unassembled WGS sequence"/>
</dbReference>
<comment type="caution">
    <text evidence="1">The sequence shown here is derived from an EMBL/GenBank/DDBJ whole genome shotgun (WGS) entry which is preliminary data.</text>
</comment>
<organism evidence="1 2">
    <name type="scientific">Paramarasmius palmivorus</name>
    <dbReference type="NCBI Taxonomy" id="297713"/>
    <lineage>
        <taxon>Eukaryota</taxon>
        <taxon>Fungi</taxon>
        <taxon>Dikarya</taxon>
        <taxon>Basidiomycota</taxon>
        <taxon>Agaricomycotina</taxon>
        <taxon>Agaricomycetes</taxon>
        <taxon>Agaricomycetidae</taxon>
        <taxon>Agaricales</taxon>
        <taxon>Marasmiineae</taxon>
        <taxon>Marasmiaceae</taxon>
        <taxon>Paramarasmius</taxon>
    </lineage>
</organism>
<dbReference type="EMBL" id="JAYKXP010000208">
    <property type="protein sequence ID" value="KAK7019412.1"/>
    <property type="molecule type" value="Genomic_DNA"/>
</dbReference>
<evidence type="ECO:0000313" key="2">
    <source>
        <dbReference type="Proteomes" id="UP001383192"/>
    </source>
</evidence>
<reference evidence="1 2" key="1">
    <citation type="submission" date="2024-01" db="EMBL/GenBank/DDBJ databases">
        <title>A draft genome for a cacao thread blight-causing isolate of Paramarasmius palmivorus.</title>
        <authorList>
            <person name="Baruah I.K."/>
            <person name="Bukari Y."/>
            <person name="Amoako-Attah I."/>
            <person name="Meinhardt L.W."/>
            <person name="Bailey B.A."/>
            <person name="Cohen S.P."/>
        </authorList>
    </citation>
    <scope>NUCLEOTIDE SEQUENCE [LARGE SCALE GENOMIC DNA]</scope>
    <source>
        <strain evidence="1 2">GH-12</strain>
    </source>
</reference>
<evidence type="ECO:0000313" key="1">
    <source>
        <dbReference type="EMBL" id="KAK7019412.1"/>
    </source>
</evidence>
<keyword evidence="2" id="KW-1185">Reference proteome</keyword>
<proteinExistence type="predicted"/>
<sequence length="199" mass="22646">MSWCDEARLETLLKVSVPIHMEFFNRLVERYPRTSTGLVGSIRDTSGFRQKEFEMFLLRSFAEFPLHIQRDFPSVPLLTERFKRNVDVVVSTLQNLIDDDLICEVVERLSRCDDIGSGSERDLSHLSTSQLWAVEVVRMEVFLVADNDMGVDSVSSLYELCAYEWLRGSLATFLDVEVVSGGALHARANAVMDSLLDFE</sequence>
<gene>
    <name evidence="1" type="ORF">VNI00_018067</name>
</gene>
<accession>A0AAW0B1C9</accession>
<protein>
    <submittedName>
        <fullName evidence="1">Uncharacterized protein</fullName>
    </submittedName>
</protein>